<dbReference type="PANTHER" id="PTHR43569">
    <property type="entry name" value="AMIDOHYDROLASE"/>
    <property type="match status" value="1"/>
</dbReference>
<evidence type="ECO:0000256" key="1">
    <source>
        <dbReference type="ARBA" id="ARBA00038310"/>
    </source>
</evidence>
<accession>A0A346NIM5</accession>
<dbReference type="InterPro" id="IPR006680">
    <property type="entry name" value="Amidohydro-rel"/>
</dbReference>
<evidence type="ECO:0000259" key="2">
    <source>
        <dbReference type="Pfam" id="PF04909"/>
    </source>
</evidence>
<dbReference type="SUPFAM" id="SSF51556">
    <property type="entry name" value="Metallo-dependent hydrolases"/>
    <property type="match status" value="1"/>
</dbReference>
<dbReference type="Pfam" id="PF04909">
    <property type="entry name" value="Amidohydro_2"/>
    <property type="match status" value="1"/>
</dbReference>
<protein>
    <submittedName>
        <fullName evidence="3">Amidohydrolase</fullName>
    </submittedName>
</protein>
<evidence type="ECO:0000313" key="4">
    <source>
        <dbReference type="Proteomes" id="UP000262073"/>
    </source>
</evidence>
<sequence>MDIIDSHVHFIDLARGNYAWLQPQNAPLWPDKALIQRSVTQADLQLTGPLSIRGLVHIEAGFDNQQPWREIDYLEQTVSLPMRSVGGITLTEQKADYVLDQLQQYRSVVGVRHILDEQATRVLANTLAQRHMASLAARGLHFEAQLPATDTPGVDLLCEQLSRHSLRCIVNHAGFPPLPAQSRAFAADDTLYQLWLANMAKLAAHELCAVKVSGFEMLSDKRTLDTQYISRVINDLVNMFSPARVMLAGNFPLCLLATTYRHTWQTYLQSCPAQYQQALCHDNAAQWYGFTPRLA</sequence>
<proteinExistence type="inferred from homology"/>
<dbReference type="GO" id="GO:0016787">
    <property type="term" value="F:hydrolase activity"/>
    <property type="evidence" value="ECO:0007669"/>
    <property type="project" value="UniProtKB-KW"/>
</dbReference>
<dbReference type="EMBL" id="CP031769">
    <property type="protein sequence ID" value="AXR05382.1"/>
    <property type="molecule type" value="Genomic_DNA"/>
</dbReference>
<reference evidence="3 4" key="1">
    <citation type="submission" date="2018-08" db="EMBL/GenBank/DDBJ databases">
        <title>Salinimonas sediminis sp. nov., a piezophilic bacterium isolated from a deep-sea sediment sample from the New Britain Trench.</title>
        <authorList>
            <person name="Cao J."/>
        </authorList>
    </citation>
    <scope>NUCLEOTIDE SEQUENCE [LARGE SCALE GENOMIC DNA]</scope>
    <source>
        <strain evidence="3 4">N102</strain>
    </source>
</reference>
<organism evidence="3 4">
    <name type="scientific">Salinimonas sediminis</name>
    <dbReference type="NCBI Taxonomy" id="2303538"/>
    <lineage>
        <taxon>Bacteria</taxon>
        <taxon>Pseudomonadati</taxon>
        <taxon>Pseudomonadota</taxon>
        <taxon>Gammaproteobacteria</taxon>
        <taxon>Alteromonadales</taxon>
        <taxon>Alteromonadaceae</taxon>
        <taxon>Alteromonas/Salinimonas group</taxon>
        <taxon>Salinimonas</taxon>
    </lineage>
</organism>
<feature type="domain" description="Amidohydrolase-related" evidence="2">
    <location>
        <begin position="4"/>
        <end position="290"/>
    </location>
</feature>
<evidence type="ECO:0000313" key="3">
    <source>
        <dbReference type="EMBL" id="AXR05382.1"/>
    </source>
</evidence>
<keyword evidence="3" id="KW-0378">Hydrolase</keyword>
<dbReference type="Gene3D" id="3.20.20.140">
    <property type="entry name" value="Metal-dependent hydrolases"/>
    <property type="match status" value="1"/>
</dbReference>
<dbReference type="PANTHER" id="PTHR43569:SF2">
    <property type="entry name" value="AMIDOHYDROLASE-RELATED DOMAIN-CONTAINING PROTEIN"/>
    <property type="match status" value="1"/>
</dbReference>
<name>A0A346NIM5_9ALTE</name>
<dbReference type="InterPro" id="IPR052350">
    <property type="entry name" value="Metallo-dep_Lactonases"/>
</dbReference>
<keyword evidence="4" id="KW-1185">Reference proteome</keyword>
<comment type="similarity">
    <text evidence="1">Belongs to the metallo-dependent hydrolases superfamily.</text>
</comment>
<dbReference type="RefSeq" id="WP_117315383.1">
    <property type="nucleotide sequence ID" value="NZ_CP031769.1"/>
</dbReference>
<gene>
    <name evidence="3" type="ORF">D0Y50_02760</name>
</gene>
<dbReference type="OrthoDB" id="9787654at2"/>
<dbReference type="InterPro" id="IPR032466">
    <property type="entry name" value="Metal_Hydrolase"/>
</dbReference>
<dbReference type="Proteomes" id="UP000262073">
    <property type="component" value="Chromosome"/>
</dbReference>
<dbReference type="AlphaFoldDB" id="A0A346NIM5"/>
<dbReference type="KEGG" id="salm:D0Y50_02760"/>